<dbReference type="OrthoDB" id="744797at2759"/>
<sequence>MIMTTSRKMVFLCLLALLVSSFLIQETKAAAHACDPTDPNCVISPSRKKPVIIEGTRADEEADRAKVDDKPEIVIVGASIAVSCDTNRKMSKSDWVRGRTDEYGDFFIDLPSHLHAVPNMEEEMHSKSFGATKELFMPPSFYGSIGSSFIDTNRKMSKSDWVRGRIDEYGDFFIDLPSHLHVVPNMEEEMHSKSFGATKELSMPPSFYG</sequence>
<accession>A0A2U1QFR5</accession>
<feature type="chain" id="PRO_5015539514" evidence="1">
    <location>
        <begin position="30"/>
        <end position="209"/>
    </location>
</feature>
<proteinExistence type="predicted"/>
<reference evidence="2 3" key="1">
    <citation type="journal article" date="2018" name="Mol. Plant">
        <title>The genome of Artemisia annua provides insight into the evolution of Asteraceae family and artemisinin biosynthesis.</title>
        <authorList>
            <person name="Shen Q."/>
            <person name="Zhang L."/>
            <person name="Liao Z."/>
            <person name="Wang S."/>
            <person name="Yan T."/>
            <person name="Shi P."/>
            <person name="Liu M."/>
            <person name="Fu X."/>
            <person name="Pan Q."/>
            <person name="Wang Y."/>
            <person name="Lv Z."/>
            <person name="Lu X."/>
            <person name="Zhang F."/>
            <person name="Jiang W."/>
            <person name="Ma Y."/>
            <person name="Chen M."/>
            <person name="Hao X."/>
            <person name="Li L."/>
            <person name="Tang Y."/>
            <person name="Lv G."/>
            <person name="Zhou Y."/>
            <person name="Sun X."/>
            <person name="Brodelius P.E."/>
            <person name="Rose J.K.C."/>
            <person name="Tang K."/>
        </authorList>
    </citation>
    <scope>NUCLEOTIDE SEQUENCE [LARGE SCALE GENOMIC DNA]</scope>
    <source>
        <strain evidence="3">cv. Huhao1</strain>
        <tissue evidence="2">Leaf</tissue>
    </source>
</reference>
<dbReference type="PANTHER" id="PTHR47273:SF6">
    <property type="entry name" value="POLLEN OLE E 1 ALLERGEN AND EXTENSIN FAMILY PROTEIN"/>
    <property type="match status" value="1"/>
</dbReference>
<evidence type="ECO:0000256" key="1">
    <source>
        <dbReference type="SAM" id="SignalP"/>
    </source>
</evidence>
<organism evidence="2 3">
    <name type="scientific">Artemisia annua</name>
    <name type="common">Sweet wormwood</name>
    <dbReference type="NCBI Taxonomy" id="35608"/>
    <lineage>
        <taxon>Eukaryota</taxon>
        <taxon>Viridiplantae</taxon>
        <taxon>Streptophyta</taxon>
        <taxon>Embryophyta</taxon>
        <taxon>Tracheophyta</taxon>
        <taxon>Spermatophyta</taxon>
        <taxon>Magnoliopsida</taxon>
        <taxon>eudicotyledons</taxon>
        <taxon>Gunneridae</taxon>
        <taxon>Pentapetalae</taxon>
        <taxon>asterids</taxon>
        <taxon>campanulids</taxon>
        <taxon>Asterales</taxon>
        <taxon>Asteraceae</taxon>
        <taxon>Asteroideae</taxon>
        <taxon>Anthemideae</taxon>
        <taxon>Artemisiinae</taxon>
        <taxon>Artemisia</taxon>
    </lineage>
</organism>
<keyword evidence="3" id="KW-1185">Reference proteome</keyword>
<feature type="signal peptide" evidence="1">
    <location>
        <begin position="1"/>
        <end position="29"/>
    </location>
</feature>
<dbReference type="EMBL" id="PKPP01000156">
    <property type="protein sequence ID" value="PWA96844.1"/>
    <property type="molecule type" value="Genomic_DNA"/>
</dbReference>
<dbReference type="PANTHER" id="PTHR47273">
    <property type="entry name" value="EXPRESSED PROTEIN"/>
    <property type="match status" value="1"/>
</dbReference>
<gene>
    <name evidence="2" type="ORF">CTI12_AA035930</name>
</gene>
<keyword evidence="1" id="KW-0732">Signal</keyword>
<dbReference type="Proteomes" id="UP000245207">
    <property type="component" value="Unassembled WGS sequence"/>
</dbReference>
<evidence type="ECO:0000313" key="2">
    <source>
        <dbReference type="EMBL" id="PWA96844.1"/>
    </source>
</evidence>
<comment type="caution">
    <text evidence="2">The sequence shown here is derived from an EMBL/GenBank/DDBJ whole genome shotgun (WGS) entry which is preliminary data.</text>
</comment>
<name>A0A2U1QFR5_ARTAN</name>
<evidence type="ECO:0000313" key="3">
    <source>
        <dbReference type="Proteomes" id="UP000245207"/>
    </source>
</evidence>
<dbReference type="STRING" id="35608.A0A2U1QFR5"/>
<dbReference type="AlphaFoldDB" id="A0A2U1QFR5"/>
<protein>
    <submittedName>
        <fullName evidence="2">Pollen Ole e 1 allergen/extensin</fullName>
    </submittedName>
</protein>